<dbReference type="CDD" id="cd00293">
    <property type="entry name" value="USP-like"/>
    <property type="match status" value="1"/>
</dbReference>
<keyword evidence="4" id="KW-1185">Reference proteome</keyword>
<organism evidence="3 4">
    <name type="scientific">Thiorhodococcus minor</name>
    <dbReference type="NCBI Taxonomy" id="57489"/>
    <lineage>
        <taxon>Bacteria</taxon>
        <taxon>Pseudomonadati</taxon>
        <taxon>Pseudomonadota</taxon>
        <taxon>Gammaproteobacteria</taxon>
        <taxon>Chromatiales</taxon>
        <taxon>Chromatiaceae</taxon>
        <taxon>Thiorhodococcus</taxon>
    </lineage>
</organism>
<evidence type="ECO:0000313" key="3">
    <source>
        <dbReference type="EMBL" id="NEV64094.1"/>
    </source>
</evidence>
<reference evidence="3 4" key="1">
    <citation type="submission" date="2020-02" db="EMBL/GenBank/DDBJ databases">
        <title>Genome sequences of Thiorhodococcus mannitoliphagus and Thiorhodococcus minor, purple sulfur photosynthetic bacteria in the gammaproteobacterial family, Chromatiaceae.</title>
        <authorList>
            <person name="Aviles F.A."/>
            <person name="Meyer T.E."/>
            <person name="Kyndt J.A."/>
        </authorList>
    </citation>
    <scope>NUCLEOTIDE SEQUENCE [LARGE SCALE GENOMIC DNA]</scope>
    <source>
        <strain evidence="3 4">DSM 11518</strain>
    </source>
</reference>
<gene>
    <name evidence="3" type="ORF">G3446_19770</name>
</gene>
<dbReference type="AlphaFoldDB" id="A0A6M0K494"/>
<dbReference type="RefSeq" id="WP_164454628.1">
    <property type="nucleotide sequence ID" value="NZ_JAAIJQ010000074.1"/>
</dbReference>
<accession>A0A6M0K494</accession>
<dbReference type="PANTHER" id="PTHR46268">
    <property type="entry name" value="STRESS RESPONSE PROTEIN NHAX"/>
    <property type="match status" value="1"/>
</dbReference>
<sequence>MTKAHDVGPILVPVDFSPSSEAALLHAVWLARCLDSSLLVLHVVHDPGTMPDYYGKVLKKKQLMRIEDGAAAMLDDLIAKAEERYPEFKKLKNRESMLVKGLPSGRILEVADKVGASMIVLGSKGATGLKHLLMGSVAEQVARLAKIPVTIVKSAHP</sequence>
<evidence type="ECO:0000259" key="2">
    <source>
        <dbReference type="Pfam" id="PF00582"/>
    </source>
</evidence>
<proteinExistence type="inferred from homology"/>
<dbReference type="Gene3D" id="3.40.50.620">
    <property type="entry name" value="HUPs"/>
    <property type="match status" value="1"/>
</dbReference>
<comment type="caution">
    <text evidence="3">The sequence shown here is derived from an EMBL/GenBank/DDBJ whole genome shotgun (WGS) entry which is preliminary data.</text>
</comment>
<dbReference type="InterPro" id="IPR006016">
    <property type="entry name" value="UspA"/>
</dbReference>
<dbReference type="InterPro" id="IPR006015">
    <property type="entry name" value="Universal_stress_UspA"/>
</dbReference>
<dbReference type="Pfam" id="PF00582">
    <property type="entry name" value="Usp"/>
    <property type="match status" value="1"/>
</dbReference>
<feature type="domain" description="UspA" evidence="2">
    <location>
        <begin position="9"/>
        <end position="153"/>
    </location>
</feature>
<name>A0A6M0K494_9GAMM</name>
<protein>
    <submittedName>
        <fullName evidence="3">Universal stress protein</fullName>
    </submittedName>
</protein>
<dbReference type="InterPro" id="IPR014729">
    <property type="entry name" value="Rossmann-like_a/b/a_fold"/>
</dbReference>
<dbReference type="PRINTS" id="PR01438">
    <property type="entry name" value="UNVRSLSTRESS"/>
</dbReference>
<dbReference type="EMBL" id="JAAIJQ010000074">
    <property type="protein sequence ID" value="NEV64094.1"/>
    <property type="molecule type" value="Genomic_DNA"/>
</dbReference>
<evidence type="ECO:0000313" key="4">
    <source>
        <dbReference type="Proteomes" id="UP000483379"/>
    </source>
</evidence>
<dbReference type="Proteomes" id="UP000483379">
    <property type="component" value="Unassembled WGS sequence"/>
</dbReference>
<dbReference type="PANTHER" id="PTHR46268:SF6">
    <property type="entry name" value="UNIVERSAL STRESS PROTEIN UP12"/>
    <property type="match status" value="1"/>
</dbReference>
<evidence type="ECO:0000256" key="1">
    <source>
        <dbReference type="ARBA" id="ARBA00008791"/>
    </source>
</evidence>
<comment type="similarity">
    <text evidence="1">Belongs to the universal stress protein A family.</text>
</comment>
<dbReference type="SUPFAM" id="SSF52402">
    <property type="entry name" value="Adenine nucleotide alpha hydrolases-like"/>
    <property type="match status" value="1"/>
</dbReference>